<dbReference type="EMBL" id="BK015358">
    <property type="protein sequence ID" value="DAE03097.1"/>
    <property type="molecule type" value="Genomic_DNA"/>
</dbReference>
<name>A0A8S5P9N0_9CAUD</name>
<accession>A0A8S5P9N0</accession>
<sequence>MTNAYGMCGKCKKRIRWIKTAAGKNMPCDEDFVYYKEDAAGKDKIVTPDGKVATGTIVHSPEFVTGFGYIPHFATCEYEKMFRKKRRRAKK</sequence>
<proteinExistence type="predicted"/>
<reference evidence="1" key="1">
    <citation type="journal article" date="2021" name="Proc. Natl. Acad. Sci. U.S.A.">
        <title>A Catalog of Tens of Thousands of Viruses from Human Metagenomes Reveals Hidden Associations with Chronic Diseases.</title>
        <authorList>
            <person name="Tisza M.J."/>
            <person name="Buck C.B."/>
        </authorList>
    </citation>
    <scope>NUCLEOTIDE SEQUENCE</scope>
    <source>
        <strain evidence="1">Ct2QJ10</strain>
    </source>
</reference>
<evidence type="ECO:0000313" key="1">
    <source>
        <dbReference type="EMBL" id="DAE03097.1"/>
    </source>
</evidence>
<protein>
    <submittedName>
        <fullName evidence="1">Uncharacterized protein</fullName>
    </submittedName>
</protein>
<organism evidence="1">
    <name type="scientific">Siphoviridae sp. ct2QJ10</name>
    <dbReference type="NCBI Taxonomy" id="2825315"/>
    <lineage>
        <taxon>Viruses</taxon>
        <taxon>Duplodnaviria</taxon>
        <taxon>Heunggongvirae</taxon>
        <taxon>Uroviricota</taxon>
        <taxon>Caudoviricetes</taxon>
    </lineage>
</organism>